<organism evidence="4 5">
    <name type="scientific">Thermomonospora umbrina</name>
    <dbReference type="NCBI Taxonomy" id="111806"/>
    <lineage>
        <taxon>Bacteria</taxon>
        <taxon>Bacillati</taxon>
        <taxon>Actinomycetota</taxon>
        <taxon>Actinomycetes</taxon>
        <taxon>Streptosporangiales</taxon>
        <taxon>Thermomonosporaceae</taxon>
        <taxon>Thermomonospora</taxon>
    </lineage>
</organism>
<keyword evidence="1" id="KW-0547">Nucleotide-binding</keyword>
<dbReference type="GO" id="GO:0005524">
    <property type="term" value="F:ATP binding"/>
    <property type="evidence" value="ECO:0007669"/>
    <property type="project" value="UniProtKB-KW"/>
</dbReference>
<dbReference type="PANTHER" id="PTHR16305:SF35">
    <property type="entry name" value="TRANSCRIPTIONAL ACTIVATOR DOMAIN"/>
    <property type="match status" value="1"/>
</dbReference>
<sequence>MEGRADRLDGDRHSGAPGVAPLIGRRDLLRALDGALDATAAGAFRFVVLEGEPGAGKTRLLSELVGAAAARKLPTMTGRAAEFEQDLPFGVVIDALDDHLEEYGADLGPAAARVLGTVFPSMPAAGGDPGADDPTDLTGLARYRLYRTIRRMLEEVAGPSGLVLIFDDVHWADDASVELLDHLVRHPPRARVLVAVAYRPAQATPRLATLVETAAAHGVRVQVGPLSKTEVAEFLGPQFTGRRRDALYAASGGNPFYLEALARMGDAHAAAVGRPGEHTDDSGELPPAVQAALQAELSGLPGPALLVARAAAVAADEFEPALAAAAAEIPESAALAALDELTARDVVRPAPGGRFRFRHPLVRHATYGSAAAGWRVGVHARVARHLAELGVPATVRARHVERSGRFGDEDAIATLVEAARTVAPHAPGTAAHWLKAALELMPDGSAQRIVLLGELAKMQAISGQLAEGREAAREVLRLLPHDAHALRARATRFCAMMERLLGNPQEARGLLLAELRAMPDPRSAPAVMLRLRLVAESLMRVDFRAAQAVLDLVPDTADGWEPGLTVAVAALRPMPAYADGRVVDALRHAEAADRLISAAPDEHLAEWLDTVTWLCWTELFLGRYQDGLDRLDRVLAVARATGQSYIVPTVLAGQALAYSMLGRLGEAATAAEEAVAVSGMLRSDQTMVFALTQRCLVAGWTGAEEDALACGEAAVRTSGRSGEWWGSLARYAHAMAMVDAGDTDNGVALLREVCAEDGGLDQSTMLRACEALAGIEAARGAVDEAAHWAARAEQVAHPVLPANLALAGLARAHALRATDPAVAAEHARQAADELEAAGHRLDAGRARLRAGTAAAEIFEAAGARPLHARALREQRRVGVRVPSGGGRSGGRGAGPGGLSRRELEVARLVVEGCTNQQIAERLYLSIRTVETHLSHIFAKLGVNSRVAVVNALQQSATER</sequence>
<dbReference type="Proteomes" id="UP000256661">
    <property type="component" value="Unassembled WGS sequence"/>
</dbReference>
<evidence type="ECO:0000256" key="2">
    <source>
        <dbReference type="ARBA" id="ARBA00022840"/>
    </source>
</evidence>
<evidence type="ECO:0000259" key="3">
    <source>
        <dbReference type="PROSITE" id="PS50043"/>
    </source>
</evidence>
<protein>
    <submittedName>
        <fullName evidence="4">Regulatory LuxR family protein</fullName>
    </submittedName>
</protein>
<dbReference type="InterPro" id="IPR000792">
    <property type="entry name" value="Tscrpt_reg_LuxR_C"/>
</dbReference>
<dbReference type="InterPro" id="IPR041664">
    <property type="entry name" value="AAA_16"/>
</dbReference>
<dbReference type="InterPro" id="IPR036388">
    <property type="entry name" value="WH-like_DNA-bd_sf"/>
</dbReference>
<reference evidence="4 5" key="1">
    <citation type="submission" date="2018-08" db="EMBL/GenBank/DDBJ databases">
        <title>Sequencing the genomes of 1000 actinobacteria strains.</title>
        <authorList>
            <person name="Klenk H.-P."/>
        </authorList>
    </citation>
    <scope>NUCLEOTIDE SEQUENCE [LARGE SCALE GENOMIC DNA]</scope>
    <source>
        <strain evidence="4 5">DSM 43927</strain>
    </source>
</reference>
<dbReference type="Pfam" id="PF13191">
    <property type="entry name" value="AAA_16"/>
    <property type="match status" value="1"/>
</dbReference>
<dbReference type="EMBL" id="QTTT01000001">
    <property type="protein sequence ID" value="REE94858.1"/>
    <property type="molecule type" value="Genomic_DNA"/>
</dbReference>
<dbReference type="GO" id="GO:0003677">
    <property type="term" value="F:DNA binding"/>
    <property type="evidence" value="ECO:0007669"/>
    <property type="project" value="InterPro"/>
</dbReference>
<dbReference type="CDD" id="cd06170">
    <property type="entry name" value="LuxR_C_like"/>
    <property type="match status" value="1"/>
</dbReference>
<dbReference type="InterPro" id="IPR027417">
    <property type="entry name" value="P-loop_NTPase"/>
</dbReference>
<dbReference type="PRINTS" id="PR00038">
    <property type="entry name" value="HTHLUXR"/>
</dbReference>
<dbReference type="Gene3D" id="1.10.10.10">
    <property type="entry name" value="Winged helix-like DNA-binding domain superfamily/Winged helix DNA-binding domain"/>
    <property type="match status" value="1"/>
</dbReference>
<dbReference type="Gene3D" id="1.25.40.10">
    <property type="entry name" value="Tetratricopeptide repeat domain"/>
    <property type="match status" value="1"/>
</dbReference>
<dbReference type="GO" id="GO:0005737">
    <property type="term" value="C:cytoplasm"/>
    <property type="evidence" value="ECO:0007669"/>
    <property type="project" value="TreeGrafter"/>
</dbReference>
<proteinExistence type="predicted"/>
<evidence type="ECO:0000256" key="1">
    <source>
        <dbReference type="ARBA" id="ARBA00022741"/>
    </source>
</evidence>
<dbReference type="GO" id="GO:0004016">
    <property type="term" value="F:adenylate cyclase activity"/>
    <property type="evidence" value="ECO:0007669"/>
    <property type="project" value="TreeGrafter"/>
</dbReference>
<keyword evidence="2" id="KW-0067">ATP-binding</keyword>
<name>A0A3D9SG12_9ACTN</name>
<dbReference type="SUPFAM" id="SSF48452">
    <property type="entry name" value="TPR-like"/>
    <property type="match status" value="2"/>
</dbReference>
<keyword evidence="5" id="KW-1185">Reference proteome</keyword>
<evidence type="ECO:0000313" key="5">
    <source>
        <dbReference type="Proteomes" id="UP000256661"/>
    </source>
</evidence>
<dbReference type="InterPro" id="IPR011990">
    <property type="entry name" value="TPR-like_helical_dom_sf"/>
</dbReference>
<evidence type="ECO:0000313" key="4">
    <source>
        <dbReference type="EMBL" id="REE94858.1"/>
    </source>
</evidence>
<dbReference type="AlphaFoldDB" id="A0A3D9SG12"/>
<dbReference type="InterPro" id="IPR016032">
    <property type="entry name" value="Sig_transdc_resp-reg_C-effctor"/>
</dbReference>
<dbReference type="PROSITE" id="PS50043">
    <property type="entry name" value="HTH_LUXR_2"/>
    <property type="match status" value="1"/>
</dbReference>
<dbReference type="Pfam" id="PF00196">
    <property type="entry name" value="GerE"/>
    <property type="match status" value="1"/>
</dbReference>
<dbReference type="SMART" id="SM00421">
    <property type="entry name" value="HTH_LUXR"/>
    <property type="match status" value="1"/>
</dbReference>
<dbReference type="PANTHER" id="PTHR16305">
    <property type="entry name" value="TESTICULAR SOLUBLE ADENYLYL CYCLASE"/>
    <property type="match status" value="1"/>
</dbReference>
<accession>A0A3D9SG12</accession>
<gene>
    <name evidence="4" type="ORF">DFJ69_0227</name>
</gene>
<dbReference type="PROSITE" id="PS00622">
    <property type="entry name" value="HTH_LUXR_1"/>
    <property type="match status" value="1"/>
</dbReference>
<dbReference type="SUPFAM" id="SSF52540">
    <property type="entry name" value="P-loop containing nucleoside triphosphate hydrolases"/>
    <property type="match status" value="1"/>
</dbReference>
<feature type="domain" description="HTH luxR-type" evidence="3">
    <location>
        <begin position="891"/>
        <end position="956"/>
    </location>
</feature>
<comment type="caution">
    <text evidence="4">The sequence shown here is derived from an EMBL/GenBank/DDBJ whole genome shotgun (WGS) entry which is preliminary data.</text>
</comment>
<dbReference type="RefSeq" id="WP_245973914.1">
    <property type="nucleotide sequence ID" value="NZ_QTTT01000001.1"/>
</dbReference>
<dbReference type="GO" id="GO:0006355">
    <property type="term" value="P:regulation of DNA-templated transcription"/>
    <property type="evidence" value="ECO:0007669"/>
    <property type="project" value="InterPro"/>
</dbReference>
<dbReference type="SUPFAM" id="SSF46894">
    <property type="entry name" value="C-terminal effector domain of the bipartite response regulators"/>
    <property type="match status" value="1"/>
</dbReference>